<dbReference type="AlphaFoldDB" id="A0A1I5VWQ9"/>
<proteinExistence type="predicted"/>
<keyword evidence="2" id="KW-1185">Reference proteome</keyword>
<protein>
    <submittedName>
        <fullName evidence="1">Uncharacterized protein</fullName>
    </submittedName>
</protein>
<accession>A0A1I5VWQ9</accession>
<evidence type="ECO:0000313" key="2">
    <source>
        <dbReference type="Proteomes" id="UP000182624"/>
    </source>
</evidence>
<gene>
    <name evidence="1" type="ORF">SAMN04487928_11962</name>
</gene>
<dbReference type="Proteomes" id="UP000182624">
    <property type="component" value="Unassembled WGS sequence"/>
</dbReference>
<sequence>MIFLTFPYIQIFKQLFTILIIIGKDDVLTLLVHLGYLAYDSEKECVYIPNEEIKREFSKTIREVNHSATLDRISECDRLFNDIIHCNENAVAAQIEKIHVEETAPINYNSEESLRNVIKLAYYTY</sequence>
<dbReference type="OrthoDB" id="2088046at2"/>
<name>A0A1I5VWQ9_9FIRM</name>
<reference evidence="2" key="1">
    <citation type="submission" date="2016-10" db="EMBL/GenBank/DDBJ databases">
        <authorList>
            <person name="Varghese N."/>
            <person name="Submissions S."/>
        </authorList>
    </citation>
    <scope>NUCLEOTIDE SEQUENCE [LARGE SCALE GENOMIC DNA]</scope>
    <source>
        <strain evidence="2">P18</strain>
    </source>
</reference>
<dbReference type="EMBL" id="FOXO01000019">
    <property type="protein sequence ID" value="SFQ11919.1"/>
    <property type="molecule type" value="Genomic_DNA"/>
</dbReference>
<evidence type="ECO:0000313" key="1">
    <source>
        <dbReference type="EMBL" id="SFQ11919.1"/>
    </source>
</evidence>
<organism evidence="1 2">
    <name type="scientific">Butyrivibrio proteoclasticus</name>
    <dbReference type="NCBI Taxonomy" id="43305"/>
    <lineage>
        <taxon>Bacteria</taxon>
        <taxon>Bacillati</taxon>
        <taxon>Bacillota</taxon>
        <taxon>Clostridia</taxon>
        <taxon>Lachnospirales</taxon>
        <taxon>Lachnospiraceae</taxon>
        <taxon>Butyrivibrio</taxon>
    </lineage>
</organism>